<dbReference type="Gene3D" id="3.90.550.10">
    <property type="entry name" value="Spore Coat Polysaccharide Biosynthesis Protein SpsA, Chain A"/>
    <property type="match status" value="1"/>
</dbReference>
<dbReference type="STRING" id="290512.Paes_1526"/>
<dbReference type="eggNOG" id="COG1216">
    <property type="taxonomic scope" value="Bacteria"/>
</dbReference>
<organism evidence="8 9">
    <name type="scientific">Prosthecochloris aestuarii (strain DSM 271 / SK 413)</name>
    <dbReference type="NCBI Taxonomy" id="290512"/>
    <lineage>
        <taxon>Bacteria</taxon>
        <taxon>Pseudomonadati</taxon>
        <taxon>Chlorobiota</taxon>
        <taxon>Chlorobiia</taxon>
        <taxon>Chlorobiales</taxon>
        <taxon>Chlorobiaceae</taxon>
        <taxon>Prosthecochloris</taxon>
    </lineage>
</organism>
<accession>B4S909</accession>
<comment type="subcellular location">
    <subcellularLocation>
        <location evidence="1">Cell membrane</location>
    </subcellularLocation>
</comment>
<dbReference type="SUPFAM" id="SSF53448">
    <property type="entry name" value="Nucleotide-diphospho-sugar transferases"/>
    <property type="match status" value="1"/>
</dbReference>
<sequence length="227" mass="25836">MKLSIIIPTYNESEHIDHTLSILVSMLKNRKDTEIIVSDASSDSTAAQAAQWPVRVIRSPKGRAVQMNEGAKAASGTILYFLHADTIPSPDFADDIIASVKQGKQCGCFQMNFDDKHWVMQCYGWFTQLPLAICRGGDQSLFVERSLFNAIEGFNTTLRVMEDIDIIERLQRSATFHILPGYVTTSARKYDRNGRFRLQIIFGCMHLFYWLGFDKDIMADFYSRNIS</sequence>
<dbReference type="RefSeq" id="WP_012506079.1">
    <property type="nucleotide sequence ID" value="NC_011059.1"/>
</dbReference>
<dbReference type="GO" id="GO:0005886">
    <property type="term" value="C:plasma membrane"/>
    <property type="evidence" value="ECO:0007669"/>
    <property type="project" value="UniProtKB-SubCell"/>
</dbReference>
<keyword evidence="4 8" id="KW-0808">Transferase</keyword>
<feature type="transmembrane region" description="Helical" evidence="6">
    <location>
        <begin position="196"/>
        <end position="213"/>
    </location>
</feature>
<evidence type="ECO:0000259" key="7">
    <source>
        <dbReference type="Pfam" id="PF00535"/>
    </source>
</evidence>
<keyword evidence="9" id="KW-1185">Reference proteome</keyword>
<keyword evidence="6" id="KW-0812">Transmembrane</keyword>
<reference evidence="8" key="1">
    <citation type="submission" date="2008-06" db="EMBL/GenBank/DDBJ databases">
        <title>Complete sequence of chromosome of Prosthecochloris aestuarii DSM 271.</title>
        <authorList>
            <consortium name="US DOE Joint Genome Institute"/>
            <person name="Lucas S."/>
            <person name="Copeland A."/>
            <person name="Lapidus A."/>
            <person name="Glavina del Rio T."/>
            <person name="Dalin E."/>
            <person name="Tice H."/>
            <person name="Bruce D."/>
            <person name="Goodwin L."/>
            <person name="Pitluck S."/>
            <person name="Schmutz J."/>
            <person name="Larimer F."/>
            <person name="Land M."/>
            <person name="Hauser L."/>
            <person name="Kyrpides N."/>
            <person name="Anderson I."/>
            <person name="Liu Z."/>
            <person name="Li T."/>
            <person name="Zhao F."/>
            <person name="Overmann J."/>
            <person name="Bryant D.A."/>
            <person name="Richardson P."/>
        </authorList>
    </citation>
    <scope>NUCLEOTIDE SEQUENCE [LARGE SCALE GENOMIC DNA]</scope>
    <source>
        <strain evidence="8">DSM 271</strain>
    </source>
</reference>
<evidence type="ECO:0000256" key="4">
    <source>
        <dbReference type="ARBA" id="ARBA00022679"/>
    </source>
</evidence>
<evidence type="ECO:0000313" key="8">
    <source>
        <dbReference type="EMBL" id="ACF46546.1"/>
    </source>
</evidence>
<dbReference type="PANTHER" id="PTHR43646:SF2">
    <property type="entry name" value="GLYCOSYLTRANSFERASE 2-LIKE DOMAIN-CONTAINING PROTEIN"/>
    <property type="match status" value="1"/>
</dbReference>
<feature type="domain" description="Glycosyltransferase 2-like" evidence="7">
    <location>
        <begin position="4"/>
        <end position="118"/>
    </location>
</feature>
<dbReference type="Proteomes" id="UP000002725">
    <property type="component" value="Chromosome"/>
</dbReference>
<evidence type="ECO:0000256" key="1">
    <source>
        <dbReference type="ARBA" id="ARBA00004236"/>
    </source>
</evidence>
<keyword evidence="5 6" id="KW-0472">Membrane</keyword>
<evidence type="ECO:0000256" key="5">
    <source>
        <dbReference type="ARBA" id="ARBA00023136"/>
    </source>
</evidence>
<keyword evidence="6" id="KW-1133">Transmembrane helix</keyword>
<protein>
    <submittedName>
        <fullName evidence="8">Glycosyl transferase family 2</fullName>
    </submittedName>
</protein>
<dbReference type="Pfam" id="PF00535">
    <property type="entry name" value="Glycos_transf_2"/>
    <property type="match status" value="1"/>
</dbReference>
<proteinExistence type="predicted"/>
<dbReference type="CDD" id="cd02522">
    <property type="entry name" value="GT_2_like_a"/>
    <property type="match status" value="1"/>
</dbReference>
<dbReference type="CAZy" id="GT2">
    <property type="family name" value="Glycosyltransferase Family 2"/>
</dbReference>
<dbReference type="PANTHER" id="PTHR43646">
    <property type="entry name" value="GLYCOSYLTRANSFERASE"/>
    <property type="match status" value="1"/>
</dbReference>
<dbReference type="EMBL" id="CP001108">
    <property type="protein sequence ID" value="ACF46546.1"/>
    <property type="molecule type" value="Genomic_DNA"/>
</dbReference>
<dbReference type="KEGG" id="paa:Paes_1526"/>
<dbReference type="NCBIfam" id="TIGR04283">
    <property type="entry name" value="glyco_like_mftF"/>
    <property type="match status" value="1"/>
</dbReference>
<keyword evidence="3" id="KW-0328">Glycosyltransferase</keyword>
<dbReference type="InterPro" id="IPR001173">
    <property type="entry name" value="Glyco_trans_2-like"/>
</dbReference>
<dbReference type="InterPro" id="IPR029044">
    <property type="entry name" value="Nucleotide-diphossugar_trans"/>
</dbReference>
<gene>
    <name evidence="8" type="ordered locus">Paes_1526</name>
</gene>
<name>B4S909_PROA2</name>
<evidence type="ECO:0000256" key="2">
    <source>
        <dbReference type="ARBA" id="ARBA00022475"/>
    </source>
</evidence>
<dbReference type="InterPro" id="IPR026461">
    <property type="entry name" value="Trfase_2_rSAM/seldom_assoc"/>
</dbReference>
<dbReference type="HOGENOM" id="CLU_025996_17_3_10"/>
<evidence type="ECO:0000256" key="6">
    <source>
        <dbReference type="SAM" id="Phobius"/>
    </source>
</evidence>
<dbReference type="GO" id="GO:0016757">
    <property type="term" value="F:glycosyltransferase activity"/>
    <property type="evidence" value="ECO:0007669"/>
    <property type="project" value="UniProtKB-KW"/>
</dbReference>
<evidence type="ECO:0000313" key="9">
    <source>
        <dbReference type="Proteomes" id="UP000002725"/>
    </source>
</evidence>
<dbReference type="AlphaFoldDB" id="B4S909"/>
<keyword evidence="2" id="KW-1003">Cell membrane</keyword>
<evidence type="ECO:0000256" key="3">
    <source>
        <dbReference type="ARBA" id="ARBA00022676"/>
    </source>
</evidence>